<evidence type="ECO:0000256" key="8">
    <source>
        <dbReference type="SAM" id="MobiDB-lite"/>
    </source>
</evidence>
<dbReference type="EMBL" id="FXYF01000009">
    <property type="protein sequence ID" value="SMX45610.1"/>
    <property type="molecule type" value="Genomic_DNA"/>
</dbReference>
<comment type="subcellular location">
    <subcellularLocation>
        <location evidence="1">Membrane</location>
    </subcellularLocation>
    <subcellularLocation>
        <location evidence="2">Secreted</location>
    </subcellularLocation>
</comment>
<evidence type="ECO:0000256" key="5">
    <source>
        <dbReference type="ARBA" id="ARBA00022737"/>
    </source>
</evidence>
<dbReference type="InterPro" id="IPR003995">
    <property type="entry name" value="RTX_toxin_determinant-A"/>
</dbReference>
<evidence type="ECO:0000313" key="9">
    <source>
        <dbReference type="EMBL" id="SMX45610.1"/>
    </source>
</evidence>
<evidence type="ECO:0000256" key="3">
    <source>
        <dbReference type="ARBA" id="ARBA00022525"/>
    </source>
</evidence>
<dbReference type="Pfam" id="PF00353">
    <property type="entry name" value="HemolysinCabind"/>
    <property type="match status" value="3"/>
</dbReference>
<keyword evidence="7" id="KW-0472">Membrane</keyword>
<keyword evidence="4" id="KW-0800">Toxin</keyword>
<dbReference type="GO" id="GO:0016020">
    <property type="term" value="C:membrane"/>
    <property type="evidence" value="ECO:0007669"/>
    <property type="project" value="UniProtKB-SubCell"/>
</dbReference>
<dbReference type="RefSeq" id="WP_176445194.1">
    <property type="nucleotide sequence ID" value="NZ_FXYF01000009.1"/>
</dbReference>
<evidence type="ECO:0000256" key="1">
    <source>
        <dbReference type="ARBA" id="ARBA00004370"/>
    </source>
</evidence>
<evidence type="ECO:0000256" key="7">
    <source>
        <dbReference type="ARBA" id="ARBA00023136"/>
    </source>
</evidence>
<keyword evidence="3" id="KW-0964">Secreted</keyword>
<reference evidence="9 10" key="1">
    <citation type="submission" date="2017-05" db="EMBL/GenBank/DDBJ databases">
        <authorList>
            <person name="Song R."/>
            <person name="Chenine A.L."/>
            <person name="Ruprecht R.M."/>
        </authorList>
    </citation>
    <scope>NUCLEOTIDE SEQUENCE [LARGE SCALE GENOMIC DNA]</scope>
    <source>
        <strain evidence="9 10">CECT 8898</strain>
    </source>
</reference>
<dbReference type="GO" id="GO:0005576">
    <property type="term" value="C:extracellular region"/>
    <property type="evidence" value="ECO:0007669"/>
    <property type="project" value="UniProtKB-SubCell"/>
</dbReference>
<organism evidence="9 10">
    <name type="scientific">Maliponia aquimaris</name>
    <dbReference type="NCBI Taxonomy" id="1673631"/>
    <lineage>
        <taxon>Bacteria</taxon>
        <taxon>Pseudomonadati</taxon>
        <taxon>Pseudomonadota</taxon>
        <taxon>Alphaproteobacteria</taxon>
        <taxon>Rhodobacterales</taxon>
        <taxon>Paracoccaceae</taxon>
        <taxon>Maliponia</taxon>
    </lineage>
</organism>
<dbReference type="Gene3D" id="2.150.10.10">
    <property type="entry name" value="Serralysin-like metalloprotease, C-terminal"/>
    <property type="match status" value="3"/>
</dbReference>
<dbReference type="GO" id="GO:0005509">
    <property type="term" value="F:calcium ion binding"/>
    <property type="evidence" value="ECO:0007669"/>
    <property type="project" value="InterPro"/>
</dbReference>
<dbReference type="InterPro" id="IPR001343">
    <property type="entry name" value="Hemolysn_Ca-bd"/>
</dbReference>
<evidence type="ECO:0000313" key="10">
    <source>
        <dbReference type="Proteomes" id="UP000207598"/>
    </source>
</evidence>
<name>A0A238KSH9_9RHOB</name>
<evidence type="ECO:0000256" key="6">
    <source>
        <dbReference type="ARBA" id="ARBA00023026"/>
    </source>
</evidence>
<dbReference type="InterPro" id="IPR050557">
    <property type="entry name" value="RTX_toxin/Mannuronan_C5-epim"/>
</dbReference>
<evidence type="ECO:0000256" key="4">
    <source>
        <dbReference type="ARBA" id="ARBA00022656"/>
    </source>
</evidence>
<keyword evidence="5" id="KW-0677">Repeat</keyword>
<dbReference type="PROSITE" id="PS00330">
    <property type="entry name" value="HEMOLYSIN_CALCIUM"/>
    <property type="match status" value="3"/>
</dbReference>
<gene>
    <name evidence="9" type="primary">hlyA_8</name>
    <name evidence="9" type="ORF">MAA8898_03203</name>
</gene>
<feature type="region of interest" description="Disordered" evidence="8">
    <location>
        <begin position="558"/>
        <end position="605"/>
    </location>
</feature>
<dbReference type="SUPFAM" id="SSF51120">
    <property type="entry name" value="beta-Roll"/>
    <property type="match status" value="3"/>
</dbReference>
<sequence>MAFTVISSGTTTQNVGNTDFFTLTAGGTLSSSSDAIFFIDASYTAATVNILGSVIAANIGVNAFALLDDVGGANNITVRVGKDGSVLADAFGVAFQDGDGNKVLNEGTIHGTTSGVFFDGGSTNAYVENHGHIAGVTGNGIFANGSGTHILNSGAISGDGEVATSAAVYVSNSVLDNSGTLSSEGGQTVVFVSGTNVFTNSGTVLGDVVYQAGMGRLANSGSGVITGQVEIVGGGGDRITNAGLIGNGVQLGATAFGSTLSNSGRIESTAYGIQLLPGADSVTLGNDGVIAAPSTGILSDGLNTSVTNTGKIDLGRLGYAVYLANSGATLINSGTLTAEYAVTFLAPGRVINSGEIHGALSGLQLFSYINPSPAMVINNTGTISGGSRAAVDSFVDALTPLVVRNTGTLTSDQSAAVSNFYDSALSLFNSGVIIGGAGVALTTGATKVDRVTNLGSIEGNVLLAGGNDVMVNGGTVIGEVNLGADNDLFRATGDGVVTGRVIGEIGNDSLIGANGDDNFAGFAGEDLLVGHGGDDTLFGGVNNDTLIGGAGNDSLISGTQDDVLNGQDGDDTLLGDGGNDAMTGGAGSDAMFGGADNDTLNGQDGEDLLEGEAGNDILRGGNGDDALAGGEGFDLLTGGQGADSFVFRSFLDTAVGATRDQILDFEQGADIIVVAGLHPGVFEFRGTSAFAPSGNPELRLFETATGSTIVQFDLDGNGTVDAEIRVANVIGLTATDFVL</sequence>
<dbReference type="Proteomes" id="UP000207598">
    <property type="component" value="Unassembled WGS sequence"/>
</dbReference>
<evidence type="ECO:0000256" key="2">
    <source>
        <dbReference type="ARBA" id="ARBA00004613"/>
    </source>
</evidence>
<dbReference type="PRINTS" id="PR01488">
    <property type="entry name" value="RTXTOXINA"/>
</dbReference>
<dbReference type="InterPro" id="IPR018511">
    <property type="entry name" value="Hemolysin-typ_Ca-bd_CS"/>
</dbReference>
<proteinExistence type="predicted"/>
<dbReference type="PRINTS" id="PR00313">
    <property type="entry name" value="CABNDNGRPT"/>
</dbReference>
<accession>A0A238KSH9</accession>
<dbReference type="GO" id="GO:0090729">
    <property type="term" value="F:toxin activity"/>
    <property type="evidence" value="ECO:0007669"/>
    <property type="project" value="UniProtKB-KW"/>
</dbReference>
<dbReference type="AlphaFoldDB" id="A0A238KSH9"/>
<dbReference type="InterPro" id="IPR011049">
    <property type="entry name" value="Serralysin-like_metalloprot_C"/>
</dbReference>
<protein>
    <submittedName>
        <fullName evidence="9">Hemolysin, plasmid</fullName>
    </submittedName>
</protein>
<keyword evidence="6" id="KW-0843">Virulence</keyword>
<dbReference type="PANTHER" id="PTHR38340">
    <property type="entry name" value="S-LAYER PROTEIN"/>
    <property type="match status" value="1"/>
</dbReference>
<keyword evidence="10" id="KW-1185">Reference proteome</keyword>
<dbReference type="PANTHER" id="PTHR38340:SF1">
    <property type="entry name" value="S-LAYER PROTEIN"/>
    <property type="match status" value="1"/>
</dbReference>